<proteinExistence type="inferred from homology"/>
<keyword evidence="10" id="KW-0547">Nucleotide-binding</keyword>
<dbReference type="PRINTS" id="PR00119">
    <property type="entry name" value="CATATPASE"/>
</dbReference>
<dbReference type="RefSeq" id="WP_130858029.1">
    <property type="nucleotide sequence ID" value="NZ_JBHLWO010000004.1"/>
</dbReference>
<evidence type="ECO:0000259" key="11">
    <source>
        <dbReference type="Pfam" id="PF00122"/>
    </source>
</evidence>
<dbReference type="InterPro" id="IPR051014">
    <property type="entry name" value="Cation_Transport_ATPase_IB"/>
</dbReference>
<dbReference type="Gene3D" id="3.40.50.1000">
    <property type="entry name" value="HAD superfamily/HAD-like"/>
    <property type="match status" value="1"/>
</dbReference>
<feature type="transmembrane region" description="Helical" evidence="10">
    <location>
        <begin position="465"/>
        <end position="490"/>
    </location>
</feature>
<keyword evidence="5" id="KW-1278">Translocase</keyword>
<dbReference type="SFLD" id="SFLDF00027">
    <property type="entry name" value="p-type_atpase"/>
    <property type="match status" value="1"/>
</dbReference>
<feature type="domain" description="P-type ATPase A" evidence="11">
    <location>
        <begin position="300"/>
        <end position="415"/>
    </location>
</feature>
<sequence>MKKTKINLDILLPEIPDERDRCVERLIKLLEGRNGIEKIHLKPQNEQNKAQLCFHYDPDVISIDRIQSLAKKAGATFTEKFGHLLIRTDGVRHVRHARLIESKLKRIEGFTMVSVSGTGVMYIEFDHHKINQKEVERSITAMGVKIISNEHAQLIGQKSDGIDKHVDKKNEEGKSKEHDHLHESIFGKNAELVFSVISGTLLGIGFGLSFLEGLAPWVSLCFLFGAYIFGAYYVTKEAYEAISKGEFEIDFLMLVAAAGAGALGQWTEGALLLFLFSLGHALEHFALEKARKSIAALTDLAPKTAFRKHADKIEEVPIEQLNIGDIIVIRPNTKIAADGIVVKGTSGVNQAPITGESIPVDKLAFEKEEIDINKAATLDAKYKVFSGSINGNGTLEVKVSREASDSTISRMIKMVNEAQTQKSPTQQFTDRFEKLFVPAVLILVFSLCFAFLVTDETFSASFYRAMSVLVAASPCALAISTPSAVLSGVARAAKGGVLIKGGKPLEDLGTLTALAFDKTGTLTEGKPKLTAVFPAEGINEETLLKITIAVEALSDHPLAKAIVQDGMKRLNDTNIPSAESLEAVLGKGVKAKLEGDTIYIGNLSLFETLDAKKPADPFVKKVQELEGQGNTTMIIRKNDDYIGMIAVMDTPRPEAKATLSRLEAIGIRRMVMLTGDNQKVADAIAGEIGLSDAWGGLLPEQKVDAIKKLRQEEKNVAMVGDGVNDAPAMANSTVGIAMGAAGSDVALETADIALMGDNLNLLPFAIGLSRKAKGIIKQNLWISLGVVAVLIPLTILGIASIGPAVVAHEGSTLVVVFNALRLLAYKNE</sequence>
<protein>
    <recommendedName>
        <fullName evidence="8">P-type Zn(2+) transporter</fullName>
        <ecNumber evidence="8">7.2.2.12</ecNumber>
    </recommendedName>
</protein>
<dbReference type="InterPro" id="IPR036412">
    <property type="entry name" value="HAD-like_sf"/>
</dbReference>
<dbReference type="InterPro" id="IPR001757">
    <property type="entry name" value="P_typ_ATPase"/>
</dbReference>
<keyword evidence="3 10" id="KW-0812">Transmembrane</keyword>
<dbReference type="InterPro" id="IPR059000">
    <property type="entry name" value="ATPase_P-type_domA"/>
</dbReference>
<evidence type="ECO:0000256" key="2">
    <source>
        <dbReference type="ARBA" id="ARBA00006024"/>
    </source>
</evidence>
<comment type="similarity">
    <text evidence="2 10">Belongs to the cation transport ATPase (P-type) (TC 3.A.3) family. Type IB subfamily.</text>
</comment>
<gene>
    <name evidence="12" type="ORF">ACFFI0_22550</name>
</gene>
<evidence type="ECO:0000313" key="13">
    <source>
        <dbReference type="Proteomes" id="UP001589774"/>
    </source>
</evidence>
<evidence type="ECO:0000256" key="7">
    <source>
        <dbReference type="ARBA" id="ARBA00023136"/>
    </source>
</evidence>
<name>A0ABV6HR99_9SPHI</name>
<keyword evidence="13" id="KW-1185">Reference proteome</keyword>
<dbReference type="Gene3D" id="2.70.150.10">
    <property type="entry name" value="Calcium-transporting ATPase, cytoplasmic transduction domain A"/>
    <property type="match status" value="1"/>
</dbReference>
<comment type="catalytic activity">
    <reaction evidence="9">
        <text>Zn(2+)(in) + ATP + H2O = Zn(2+)(out) + ADP + phosphate + H(+)</text>
        <dbReference type="Rhea" id="RHEA:20621"/>
        <dbReference type="ChEBI" id="CHEBI:15377"/>
        <dbReference type="ChEBI" id="CHEBI:15378"/>
        <dbReference type="ChEBI" id="CHEBI:29105"/>
        <dbReference type="ChEBI" id="CHEBI:30616"/>
        <dbReference type="ChEBI" id="CHEBI:43474"/>
        <dbReference type="ChEBI" id="CHEBI:456216"/>
        <dbReference type="EC" id="7.2.2.12"/>
    </reaction>
</comment>
<dbReference type="Pfam" id="PF00702">
    <property type="entry name" value="Hydrolase"/>
    <property type="match status" value="1"/>
</dbReference>
<dbReference type="SFLD" id="SFLDS00003">
    <property type="entry name" value="Haloacid_Dehalogenase"/>
    <property type="match status" value="1"/>
</dbReference>
<dbReference type="EC" id="7.2.2.12" evidence="8"/>
<comment type="caution">
    <text evidence="12">The sequence shown here is derived from an EMBL/GenBank/DDBJ whole genome shotgun (WGS) entry which is preliminary data.</text>
</comment>
<dbReference type="Pfam" id="PF00122">
    <property type="entry name" value="E1-E2_ATPase"/>
    <property type="match status" value="1"/>
</dbReference>
<keyword evidence="10" id="KW-0067">ATP-binding</keyword>
<dbReference type="InterPro" id="IPR023214">
    <property type="entry name" value="HAD_sf"/>
</dbReference>
<evidence type="ECO:0000256" key="5">
    <source>
        <dbReference type="ARBA" id="ARBA00022967"/>
    </source>
</evidence>
<keyword evidence="10" id="KW-1003">Cell membrane</keyword>
<dbReference type="NCBIfam" id="TIGR01494">
    <property type="entry name" value="ATPase_P-type"/>
    <property type="match status" value="1"/>
</dbReference>
<dbReference type="PANTHER" id="PTHR48085:SF5">
    <property type="entry name" value="CADMIUM_ZINC-TRANSPORTING ATPASE HMA4-RELATED"/>
    <property type="match status" value="1"/>
</dbReference>
<evidence type="ECO:0000256" key="8">
    <source>
        <dbReference type="ARBA" id="ARBA00039097"/>
    </source>
</evidence>
<feature type="transmembrane region" description="Helical" evidence="10">
    <location>
        <begin position="780"/>
        <end position="799"/>
    </location>
</feature>
<keyword evidence="6 10" id="KW-1133">Transmembrane helix</keyword>
<dbReference type="Gene3D" id="3.40.1110.10">
    <property type="entry name" value="Calcium-transporting ATPase, cytoplasmic domain N"/>
    <property type="match status" value="1"/>
</dbReference>
<comment type="subcellular location">
    <subcellularLocation>
        <location evidence="10">Cell membrane</location>
    </subcellularLocation>
    <subcellularLocation>
        <location evidence="1">Membrane</location>
    </subcellularLocation>
</comment>
<dbReference type="InterPro" id="IPR023298">
    <property type="entry name" value="ATPase_P-typ_TM_dom_sf"/>
</dbReference>
<evidence type="ECO:0000256" key="9">
    <source>
        <dbReference type="ARBA" id="ARBA00047308"/>
    </source>
</evidence>
<dbReference type="SUPFAM" id="SSF56784">
    <property type="entry name" value="HAD-like"/>
    <property type="match status" value="1"/>
</dbReference>
<dbReference type="PANTHER" id="PTHR48085">
    <property type="entry name" value="CADMIUM/ZINC-TRANSPORTING ATPASE HMA2-RELATED"/>
    <property type="match status" value="1"/>
</dbReference>
<feature type="transmembrane region" description="Helical" evidence="10">
    <location>
        <begin position="192"/>
        <end position="211"/>
    </location>
</feature>
<feature type="transmembrane region" description="Helical" evidence="10">
    <location>
        <begin position="217"/>
        <end position="235"/>
    </location>
</feature>
<dbReference type="SUPFAM" id="SSF81665">
    <property type="entry name" value="Calcium ATPase, transmembrane domain M"/>
    <property type="match status" value="1"/>
</dbReference>
<dbReference type="InterPro" id="IPR008250">
    <property type="entry name" value="ATPase_P-typ_transduc_dom_A_sf"/>
</dbReference>
<evidence type="ECO:0000313" key="12">
    <source>
        <dbReference type="EMBL" id="MFC0321119.1"/>
    </source>
</evidence>
<dbReference type="PROSITE" id="PS00154">
    <property type="entry name" value="ATPASE_E1_E2"/>
    <property type="match status" value="1"/>
</dbReference>
<dbReference type="InterPro" id="IPR027256">
    <property type="entry name" value="P-typ_ATPase_IB"/>
</dbReference>
<dbReference type="SUPFAM" id="SSF81653">
    <property type="entry name" value="Calcium ATPase, transduction domain A"/>
    <property type="match status" value="1"/>
</dbReference>
<keyword evidence="4 10" id="KW-0479">Metal-binding</keyword>
<dbReference type="SFLD" id="SFLDG00002">
    <property type="entry name" value="C1.7:_P-type_atpase_like"/>
    <property type="match status" value="1"/>
</dbReference>
<evidence type="ECO:0000256" key="3">
    <source>
        <dbReference type="ARBA" id="ARBA00022692"/>
    </source>
</evidence>
<feature type="transmembrane region" description="Helical" evidence="10">
    <location>
        <begin position="435"/>
        <end position="453"/>
    </location>
</feature>
<organism evidence="12 13">
    <name type="scientific">Olivibacter oleidegradans</name>
    <dbReference type="NCBI Taxonomy" id="760123"/>
    <lineage>
        <taxon>Bacteria</taxon>
        <taxon>Pseudomonadati</taxon>
        <taxon>Bacteroidota</taxon>
        <taxon>Sphingobacteriia</taxon>
        <taxon>Sphingobacteriales</taxon>
        <taxon>Sphingobacteriaceae</taxon>
        <taxon>Olivibacter</taxon>
    </lineage>
</organism>
<dbReference type="NCBIfam" id="TIGR01525">
    <property type="entry name" value="ATPase-IB_hvy"/>
    <property type="match status" value="1"/>
</dbReference>
<keyword evidence="7 10" id="KW-0472">Membrane</keyword>
<dbReference type="InterPro" id="IPR018303">
    <property type="entry name" value="ATPase_P-typ_P_site"/>
</dbReference>
<dbReference type="InterPro" id="IPR023299">
    <property type="entry name" value="ATPase_P-typ_cyto_dom_N"/>
</dbReference>
<dbReference type="InterPro" id="IPR044492">
    <property type="entry name" value="P_typ_ATPase_HD_dom"/>
</dbReference>
<dbReference type="Gene3D" id="3.30.70.100">
    <property type="match status" value="2"/>
</dbReference>
<evidence type="ECO:0000256" key="10">
    <source>
        <dbReference type="RuleBase" id="RU362081"/>
    </source>
</evidence>
<evidence type="ECO:0000256" key="6">
    <source>
        <dbReference type="ARBA" id="ARBA00022989"/>
    </source>
</evidence>
<dbReference type="Proteomes" id="UP001589774">
    <property type="component" value="Unassembled WGS sequence"/>
</dbReference>
<evidence type="ECO:0000256" key="4">
    <source>
        <dbReference type="ARBA" id="ARBA00022723"/>
    </source>
</evidence>
<reference evidence="12 13" key="1">
    <citation type="submission" date="2024-09" db="EMBL/GenBank/DDBJ databases">
        <authorList>
            <person name="Sun Q."/>
            <person name="Mori K."/>
        </authorList>
    </citation>
    <scope>NUCLEOTIDE SEQUENCE [LARGE SCALE GENOMIC DNA]</scope>
    <source>
        <strain evidence="12 13">CCM 7765</strain>
    </source>
</reference>
<accession>A0ABV6HR99</accession>
<dbReference type="EMBL" id="JBHLWO010000004">
    <property type="protein sequence ID" value="MFC0321119.1"/>
    <property type="molecule type" value="Genomic_DNA"/>
</dbReference>
<dbReference type="CDD" id="cd07551">
    <property type="entry name" value="P-type_ATPase_HM_ZosA_PfeT-like"/>
    <property type="match status" value="1"/>
</dbReference>
<evidence type="ECO:0000256" key="1">
    <source>
        <dbReference type="ARBA" id="ARBA00004370"/>
    </source>
</evidence>